<dbReference type="EMBL" id="JBBYHV010000001">
    <property type="protein sequence ID" value="MEL1250787.1"/>
    <property type="molecule type" value="Genomic_DNA"/>
</dbReference>
<gene>
    <name evidence="9" type="ORF">AAEO60_08900</name>
</gene>
<evidence type="ECO:0000313" key="9">
    <source>
        <dbReference type="EMBL" id="MEL1250787.1"/>
    </source>
</evidence>
<keyword evidence="3" id="KW-0963">Cytoplasm</keyword>
<keyword evidence="5" id="KW-0067">ATP-binding</keyword>
<dbReference type="Pfam" id="PF02562">
    <property type="entry name" value="PhoH"/>
    <property type="match status" value="1"/>
</dbReference>
<dbReference type="Proteomes" id="UP001497045">
    <property type="component" value="Unassembled WGS sequence"/>
</dbReference>
<evidence type="ECO:0000256" key="1">
    <source>
        <dbReference type="ARBA" id="ARBA00004496"/>
    </source>
</evidence>
<reference evidence="9 10" key="1">
    <citation type="submission" date="2024-04" db="EMBL/GenBank/DDBJ databases">
        <title>Aurantiacibacter sp. DGU6 16S ribosomal RNA gene Genome sequencing and assembly.</title>
        <authorList>
            <person name="Park S."/>
        </authorList>
    </citation>
    <scope>NUCLEOTIDE SEQUENCE [LARGE SCALE GENOMIC DNA]</scope>
    <source>
        <strain evidence="9 10">DGU6</strain>
    </source>
</reference>
<evidence type="ECO:0000256" key="2">
    <source>
        <dbReference type="ARBA" id="ARBA00010393"/>
    </source>
</evidence>
<keyword evidence="10" id="KW-1185">Reference proteome</keyword>
<feature type="region of interest" description="Disordered" evidence="7">
    <location>
        <begin position="1"/>
        <end position="24"/>
    </location>
</feature>
<evidence type="ECO:0000256" key="7">
    <source>
        <dbReference type="SAM" id="MobiDB-lite"/>
    </source>
</evidence>
<protein>
    <recommendedName>
        <fullName evidence="6">PhoH-like protein</fullName>
    </recommendedName>
</protein>
<keyword evidence="4" id="KW-0547">Nucleotide-binding</keyword>
<dbReference type="InterPro" id="IPR027417">
    <property type="entry name" value="P-loop_NTPase"/>
</dbReference>
<comment type="subcellular location">
    <subcellularLocation>
        <location evidence="1">Cytoplasm</location>
    </subcellularLocation>
</comment>
<name>A0ABU9IED9_9SPHN</name>
<evidence type="ECO:0000256" key="5">
    <source>
        <dbReference type="ARBA" id="ARBA00022840"/>
    </source>
</evidence>
<feature type="domain" description="PhoH-like protein" evidence="8">
    <location>
        <begin position="138"/>
        <end position="342"/>
    </location>
</feature>
<dbReference type="InterPro" id="IPR003714">
    <property type="entry name" value="PhoH"/>
</dbReference>
<dbReference type="Gene3D" id="3.40.50.300">
    <property type="entry name" value="P-loop containing nucleotide triphosphate hydrolases"/>
    <property type="match status" value="1"/>
</dbReference>
<evidence type="ECO:0000256" key="3">
    <source>
        <dbReference type="ARBA" id="ARBA00022490"/>
    </source>
</evidence>
<comment type="caution">
    <text evidence="9">The sequence shown here is derived from an EMBL/GenBank/DDBJ whole genome shotgun (WGS) entry which is preliminary data.</text>
</comment>
<dbReference type="PANTHER" id="PTHR30473">
    <property type="entry name" value="PROTEIN PHOH"/>
    <property type="match status" value="1"/>
</dbReference>
<evidence type="ECO:0000256" key="4">
    <source>
        <dbReference type="ARBA" id="ARBA00022741"/>
    </source>
</evidence>
<dbReference type="SUPFAM" id="SSF52540">
    <property type="entry name" value="P-loop containing nucleoside triphosphate hydrolases"/>
    <property type="match status" value="1"/>
</dbReference>
<comment type="similarity">
    <text evidence="2">Belongs to the PhoH family.</text>
</comment>
<dbReference type="InterPro" id="IPR051451">
    <property type="entry name" value="PhoH2-like"/>
</dbReference>
<sequence>MARKAHPGDGNHAATIAHPEERRDASRRARIEVSFDDQAVLGALFGEFDANLVQIENRLGVFIAARGDKVSIEGLEDDVARARDVMLKLHEKLVAGEEMDAGAIDALINMSDEPILDGIITGDAKVPPIMIRTRKKTITPRSAMQGEYMRQLTSRDVIFALGPAGTGKTYLAVAQAVSQLITGSVQRLILSRPAVEAGEKLGFLPGDMKDKVDPYLRPLYDALFDCMPPEQVERRIASGEIEIAPIAFMRGRTLADAFVILDEAQNTTREQMKMFLTRFGQNSRMVVCGDPRQVDIPGGDRMSGLADAVQRLEGVEGIGVTRFTAADVVRHPIVGRIVEAYEGDGHAD</sequence>
<accession>A0ABU9IED9</accession>
<evidence type="ECO:0000256" key="6">
    <source>
        <dbReference type="ARBA" id="ARBA00039970"/>
    </source>
</evidence>
<dbReference type="PANTHER" id="PTHR30473:SF1">
    <property type="entry name" value="PHOH-LIKE PROTEIN"/>
    <property type="match status" value="1"/>
</dbReference>
<evidence type="ECO:0000259" key="8">
    <source>
        <dbReference type="Pfam" id="PF02562"/>
    </source>
</evidence>
<organism evidence="9 10">
    <name type="scientific">Aurantiacibacter gilvus</name>
    <dbReference type="NCBI Taxonomy" id="3139141"/>
    <lineage>
        <taxon>Bacteria</taxon>
        <taxon>Pseudomonadati</taxon>
        <taxon>Pseudomonadota</taxon>
        <taxon>Alphaproteobacteria</taxon>
        <taxon>Sphingomonadales</taxon>
        <taxon>Erythrobacteraceae</taxon>
        <taxon>Aurantiacibacter</taxon>
    </lineage>
</organism>
<proteinExistence type="inferred from homology"/>
<dbReference type="RefSeq" id="WP_341673295.1">
    <property type="nucleotide sequence ID" value="NZ_JBBYHV010000001.1"/>
</dbReference>
<evidence type="ECO:0000313" key="10">
    <source>
        <dbReference type="Proteomes" id="UP001497045"/>
    </source>
</evidence>